<evidence type="ECO:0000256" key="7">
    <source>
        <dbReference type="ARBA" id="ARBA00022679"/>
    </source>
</evidence>
<dbReference type="GO" id="GO:0047810">
    <property type="term" value="F:D-alanine-2-oxoglutarate aminotransferase activity"/>
    <property type="evidence" value="ECO:0007669"/>
    <property type="project" value="UniProtKB-EC"/>
</dbReference>
<comment type="cofactor">
    <cofactor evidence="1 11">
        <name>pyridoxal 5'-phosphate</name>
        <dbReference type="ChEBI" id="CHEBI:597326"/>
    </cofactor>
</comment>
<comment type="function">
    <text evidence="12">Acts on the D-isomers of alanine, leucine, aspartate, glutamate, aminobutyrate, norvaline and asparagine. The enzyme transfers an amino group from a substrate D-amino acid to the pyridoxal phosphate cofactor to form pyridoxamine and an alpha-keto acid in the first half-reaction.</text>
</comment>
<reference evidence="13" key="1">
    <citation type="submission" date="2019-11" db="EMBL/GenBank/DDBJ databases">
        <authorList>
            <person name="Li J."/>
        </authorList>
    </citation>
    <scope>NUCLEOTIDE SEQUENCE</scope>
    <source>
        <strain evidence="13">B6B</strain>
    </source>
</reference>
<dbReference type="RefSeq" id="WP_153734842.1">
    <property type="nucleotide sequence ID" value="NZ_WJNG01000001.1"/>
</dbReference>
<dbReference type="PANTHER" id="PTHR42743">
    <property type="entry name" value="AMINO-ACID AMINOTRANSFERASE"/>
    <property type="match status" value="1"/>
</dbReference>
<dbReference type="AlphaFoldDB" id="A0A6A8DE33"/>
<gene>
    <name evidence="13" type="primary">dat</name>
    <name evidence="13" type="ORF">GH741_00625</name>
</gene>
<evidence type="ECO:0000256" key="2">
    <source>
        <dbReference type="ARBA" id="ARBA00009320"/>
    </source>
</evidence>
<dbReference type="GO" id="GO:0046416">
    <property type="term" value="P:D-amino acid metabolic process"/>
    <property type="evidence" value="ECO:0007669"/>
    <property type="project" value="InterPro"/>
</dbReference>
<dbReference type="Pfam" id="PF01063">
    <property type="entry name" value="Aminotran_4"/>
    <property type="match status" value="1"/>
</dbReference>
<dbReference type="InterPro" id="IPR005784">
    <property type="entry name" value="D_amino_transT"/>
</dbReference>
<keyword evidence="14" id="KW-1185">Reference proteome</keyword>
<evidence type="ECO:0000256" key="4">
    <source>
        <dbReference type="ARBA" id="ARBA00012874"/>
    </source>
</evidence>
<sequence>MSIGFINGQFIEINQAVIPIEERGHQFGDGVYEFVKVYNSVPFLLEEHINRLEKSAAGIDIKLPYSLGEIKAIVIESIKKSGLKDAEVYFQATRGIAPRNHAFPDVSSSFTLTVKPSRKVPKQSYEEGIDTILLEDERWGRCHIKSLNLLPNILAKHQAAKGGNFEAILVKDGYVTEGTSSNVFVVKNGVLYTTPLTSNILAGITREAILKLAESANVVSIEKKFTPEFLSEADEAFISSTSVEILPIRAVNQQLIGNGKPGETTKTLHNLLCKLRDGSFASFE</sequence>
<dbReference type="EC" id="2.6.1.21" evidence="4 12"/>
<dbReference type="InterPro" id="IPR036038">
    <property type="entry name" value="Aminotransferase-like"/>
</dbReference>
<dbReference type="GO" id="GO:0005829">
    <property type="term" value="C:cytosol"/>
    <property type="evidence" value="ECO:0007669"/>
    <property type="project" value="TreeGrafter"/>
</dbReference>
<evidence type="ECO:0000256" key="10">
    <source>
        <dbReference type="RuleBase" id="RU004106"/>
    </source>
</evidence>
<evidence type="ECO:0000313" key="13">
    <source>
        <dbReference type="EMBL" id="MRH41177.1"/>
    </source>
</evidence>
<keyword evidence="8 11" id="KW-0663">Pyridoxal phosphate</keyword>
<dbReference type="OrthoDB" id="9805628at2"/>
<evidence type="ECO:0000256" key="12">
    <source>
        <dbReference type="RuleBase" id="RU004520"/>
    </source>
</evidence>
<keyword evidence="6 13" id="KW-0032">Aminotransferase</keyword>
<evidence type="ECO:0000256" key="9">
    <source>
        <dbReference type="ARBA" id="ARBA00047911"/>
    </source>
</evidence>
<dbReference type="InterPro" id="IPR001544">
    <property type="entry name" value="Aminotrans_IV"/>
</dbReference>
<evidence type="ECO:0000256" key="11">
    <source>
        <dbReference type="RuleBase" id="RU004516"/>
    </source>
</evidence>
<dbReference type="PANTHER" id="PTHR42743:SF10">
    <property type="entry name" value="D-ALANINE AMINOTRANSFERASE"/>
    <property type="match status" value="1"/>
</dbReference>
<organism evidence="13 14">
    <name type="scientific">Aquibacillus halophilus</name>
    <dbReference type="NCBI Taxonomy" id="930132"/>
    <lineage>
        <taxon>Bacteria</taxon>
        <taxon>Bacillati</taxon>
        <taxon>Bacillota</taxon>
        <taxon>Bacilli</taxon>
        <taxon>Bacillales</taxon>
        <taxon>Bacillaceae</taxon>
        <taxon>Aquibacillus</taxon>
    </lineage>
</organism>
<dbReference type="EMBL" id="WJNG01000001">
    <property type="protein sequence ID" value="MRH41177.1"/>
    <property type="molecule type" value="Genomic_DNA"/>
</dbReference>
<proteinExistence type="inferred from homology"/>
<evidence type="ECO:0000313" key="14">
    <source>
        <dbReference type="Proteomes" id="UP000799092"/>
    </source>
</evidence>
<dbReference type="NCBIfam" id="TIGR01121">
    <property type="entry name" value="D_amino_aminoT"/>
    <property type="match status" value="1"/>
</dbReference>
<comment type="subunit">
    <text evidence="3">Homodimer.</text>
</comment>
<evidence type="ECO:0000256" key="1">
    <source>
        <dbReference type="ARBA" id="ARBA00001933"/>
    </source>
</evidence>
<dbReference type="InterPro" id="IPR018300">
    <property type="entry name" value="Aminotrans_IV_CS"/>
</dbReference>
<dbReference type="Gene3D" id="3.30.470.10">
    <property type="match status" value="1"/>
</dbReference>
<dbReference type="InterPro" id="IPR043131">
    <property type="entry name" value="BCAT-like_N"/>
</dbReference>
<dbReference type="InterPro" id="IPR050571">
    <property type="entry name" value="Class-IV_PLP-Dep_Aminotrnsfr"/>
</dbReference>
<dbReference type="SUPFAM" id="SSF56752">
    <property type="entry name" value="D-aminoacid aminotransferase-like PLP-dependent enzymes"/>
    <property type="match status" value="1"/>
</dbReference>
<dbReference type="GO" id="GO:0008652">
    <property type="term" value="P:amino acid biosynthetic process"/>
    <property type="evidence" value="ECO:0007669"/>
    <property type="project" value="UniProtKB-ARBA"/>
</dbReference>
<comment type="catalytic activity">
    <reaction evidence="9 12">
        <text>D-alanine + 2-oxoglutarate = D-glutamate + pyruvate</text>
        <dbReference type="Rhea" id="RHEA:15869"/>
        <dbReference type="ChEBI" id="CHEBI:15361"/>
        <dbReference type="ChEBI" id="CHEBI:16810"/>
        <dbReference type="ChEBI" id="CHEBI:29986"/>
        <dbReference type="ChEBI" id="CHEBI:57416"/>
        <dbReference type="EC" id="2.6.1.21"/>
    </reaction>
</comment>
<dbReference type="PROSITE" id="PS00770">
    <property type="entry name" value="AA_TRANSFER_CLASS_4"/>
    <property type="match status" value="1"/>
</dbReference>
<dbReference type="Proteomes" id="UP000799092">
    <property type="component" value="Unassembled WGS sequence"/>
</dbReference>
<dbReference type="CDD" id="cd01558">
    <property type="entry name" value="D-AAT_like"/>
    <property type="match status" value="1"/>
</dbReference>
<dbReference type="InterPro" id="IPR043132">
    <property type="entry name" value="BCAT-like_C"/>
</dbReference>
<protein>
    <recommendedName>
        <fullName evidence="5 12">D-alanine aminotransferase</fullName>
        <ecNumber evidence="4 12">2.6.1.21</ecNumber>
    </recommendedName>
</protein>
<dbReference type="GO" id="GO:0046394">
    <property type="term" value="P:carboxylic acid biosynthetic process"/>
    <property type="evidence" value="ECO:0007669"/>
    <property type="project" value="UniProtKB-ARBA"/>
</dbReference>
<evidence type="ECO:0000256" key="6">
    <source>
        <dbReference type="ARBA" id="ARBA00022576"/>
    </source>
</evidence>
<dbReference type="GO" id="GO:0030170">
    <property type="term" value="F:pyridoxal phosphate binding"/>
    <property type="evidence" value="ECO:0007669"/>
    <property type="project" value="InterPro"/>
</dbReference>
<dbReference type="Gene3D" id="3.20.10.10">
    <property type="entry name" value="D-amino Acid Aminotransferase, subunit A, domain 2"/>
    <property type="match status" value="1"/>
</dbReference>
<evidence type="ECO:0000256" key="3">
    <source>
        <dbReference type="ARBA" id="ARBA00011738"/>
    </source>
</evidence>
<comment type="caution">
    <text evidence="13">The sequence shown here is derived from an EMBL/GenBank/DDBJ whole genome shotgun (WGS) entry which is preliminary data.</text>
</comment>
<name>A0A6A8DE33_9BACI</name>
<accession>A0A6A8DE33</accession>
<dbReference type="FunFam" id="3.20.10.10:FF:000002">
    <property type="entry name" value="D-alanine aminotransferase"/>
    <property type="match status" value="1"/>
</dbReference>
<keyword evidence="7 13" id="KW-0808">Transferase</keyword>
<evidence type="ECO:0000256" key="5">
    <source>
        <dbReference type="ARBA" id="ARBA00021779"/>
    </source>
</evidence>
<comment type="similarity">
    <text evidence="2 10">Belongs to the class-IV pyridoxal-phosphate-dependent aminotransferase family.</text>
</comment>
<evidence type="ECO:0000256" key="8">
    <source>
        <dbReference type="ARBA" id="ARBA00022898"/>
    </source>
</evidence>